<accession>A0A974H8D3</accession>
<keyword evidence="1" id="KW-0812">Transmembrane</keyword>
<gene>
    <name evidence="2" type="ORF">XELAEV_18039457mg</name>
</gene>
<keyword evidence="1" id="KW-0472">Membrane</keyword>
<evidence type="ECO:0000313" key="2">
    <source>
        <dbReference type="EMBL" id="OCT68161.1"/>
    </source>
</evidence>
<proteinExistence type="predicted"/>
<dbReference type="EMBL" id="CM004480">
    <property type="protein sequence ID" value="OCT68161.1"/>
    <property type="molecule type" value="Genomic_DNA"/>
</dbReference>
<reference evidence="3" key="1">
    <citation type="journal article" date="2016" name="Nature">
        <title>Genome evolution in the allotetraploid frog Xenopus laevis.</title>
        <authorList>
            <person name="Session A.M."/>
            <person name="Uno Y."/>
            <person name="Kwon T."/>
            <person name="Chapman J.A."/>
            <person name="Toyoda A."/>
            <person name="Takahashi S."/>
            <person name="Fukui A."/>
            <person name="Hikosaka A."/>
            <person name="Suzuki A."/>
            <person name="Kondo M."/>
            <person name="van Heeringen S.J."/>
            <person name="Quigley I."/>
            <person name="Heinz S."/>
            <person name="Ogino H."/>
            <person name="Ochi H."/>
            <person name="Hellsten U."/>
            <person name="Lyons J.B."/>
            <person name="Simakov O."/>
            <person name="Putnam N."/>
            <person name="Stites J."/>
            <person name="Kuroki Y."/>
            <person name="Tanaka T."/>
            <person name="Michiue T."/>
            <person name="Watanabe M."/>
            <person name="Bogdanovic O."/>
            <person name="Lister R."/>
            <person name="Georgiou G."/>
            <person name="Paranjpe S.S."/>
            <person name="van Kruijsbergen I."/>
            <person name="Shu S."/>
            <person name="Carlson J."/>
            <person name="Kinoshita T."/>
            <person name="Ohta Y."/>
            <person name="Mawaribuchi S."/>
            <person name="Jenkins J."/>
            <person name="Grimwood J."/>
            <person name="Schmutz J."/>
            <person name="Mitros T."/>
            <person name="Mozaffari S.V."/>
            <person name="Suzuki Y."/>
            <person name="Haramoto Y."/>
            <person name="Yamamoto T.S."/>
            <person name="Takagi C."/>
            <person name="Heald R."/>
            <person name="Miller K."/>
            <person name="Haudenschild C."/>
            <person name="Kitzman J."/>
            <person name="Nakayama T."/>
            <person name="Izutsu Y."/>
            <person name="Robert J."/>
            <person name="Fortriede J."/>
            <person name="Burns K."/>
            <person name="Lotay V."/>
            <person name="Karimi K."/>
            <person name="Yasuoka Y."/>
            <person name="Dichmann D.S."/>
            <person name="Flajnik M.F."/>
            <person name="Houston D.W."/>
            <person name="Shendure J."/>
            <person name="DuPasquier L."/>
            <person name="Vize P.D."/>
            <person name="Zorn A.M."/>
            <person name="Ito M."/>
            <person name="Marcotte E.M."/>
            <person name="Wallingford J.B."/>
            <person name="Ito Y."/>
            <person name="Asashima M."/>
            <person name="Ueno N."/>
            <person name="Matsuda Y."/>
            <person name="Veenstra G.J."/>
            <person name="Fujiyama A."/>
            <person name="Harland R.M."/>
            <person name="Taira M."/>
            <person name="Rokhsar D.S."/>
        </authorList>
    </citation>
    <scope>NUCLEOTIDE SEQUENCE [LARGE SCALE GENOMIC DNA]</scope>
    <source>
        <strain evidence="3">J</strain>
    </source>
</reference>
<dbReference type="AlphaFoldDB" id="A0A974H8D3"/>
<evidence type="ECO:0000313" key="3">
    <source>
        <dbReference type="Proteomes" id="UP000694892"/>
    </source>
</evidence>
<keyword evidence="1" id="KW-1133">Transmembrane helix</keyword>
<name>A0A974H8D3_XENLA</name>
<sequence length="88" mass="9998">MQSYPRTVMCVGRVIVGTHTIQKAETFVVENKIMQSPQAEQNVLPNVGLGTVLAFNSGFILNFMLPFTLTINSFFLFFFFFFLTFACK</sequence>
<evidence type="ECO:0000256" key="1">
    <source>
        <dbReference type="SAM" id="Phobius"/>
    </source>
</evidence>
<feature type="transmembrane region" description="Helical" evidence="1">
    <location>
        <begin position="67"/>
        <end position="87"/>
    </location>
</feature>
<dbReference type="Proteomes" id="UP000694892">
    <property type="component" value="Chromosome 8L"/>
</dbReference>
<organism evidence="2 3">
    <name type="scientific">Xenopus laevis</name>
    <name type="common">African clawed frog</name>
    <dbReference type="NCBI Taxonomy" id="8355"/>
    <lineage>
        <taxon>Eukaryota</taxon>
        <taxon>Metazoa</taxon>
        <taxon>Chordata</taxon>
        <taxon>Craniata</taxon>
        <taxon>Vertebrata</taxon>
        <taxon>Euteleostomi</taxon>
        <taxon>Amphibia</taxon>
        <taxon>Batrachia</taxon>
        <taxon>Anura</taxon>
        <taxon>Pipoidea</taxon>
        <taxon>Pipidae</taxon>
        <taxon>Xenopodinae</taxon>
        <taxon>Xenopus</taxon>
        <taxon>Xenopus</taxon>
    </lineage>
</organism>
<protein>
    <submittedName>
        <fullName evidence="2">Uncharacterized protein</fullName>
    </submittedName>
</protein>